<dbReference type="PANTHER" id="PTHR47143:SF1">
    <property type="entry name" value="ION_TRANS DOMAIN-CONTAINING PROTEIN"/>
    <property type="match status" value="1"/>
</dbReference>
<dbReference type="InterPro" id="IPR002110">
    <property type="entry name" value="Ankyrin_rpt"/>
</dbReference>
<dbReference type="GeneID" id="106816877"/>
<evidence type="ECO:0000256" key="8">
    <source>
        <dbReference type="PROSITE-ProRule" id="PRU00023"/>
    </source>
</evidence>
<dbReference type="InterPro" id="IPR052076">
    <property type="entry name" value="TRP_cation_channel"/>
</dbReference>
<accession>A0ABM1EXT5</accession>
<reference evidence="10" key="1">
    <citation type="submission" date="2025-08" db="UniProtKB">
        <authorList>
            <consortium name="RefSeq"/>
        </authorList>
    </citation>
    <scope>IDENTIFICATION</scope>
</reference>
<sequence>MMLDSQPKNAASVLHMQDVQQMTPLHHGAMFDHVDIVQYLLDQGSNIDARDKEGRSAVLLAASRSAWRAVTALIDRGCRLNEKDDQNRNILHFVVMNGGDIDALAVILLRKEDFSDKKLCECFLNERDATGCTPLHYASRAGHLKSLENLIRLGAQVNLKDKDDQSPLHFAARYGRRNTCRRLLDSSSGQFIMNETDGSGRTALHIAAEGGHVKVVQLLMQRGALVHTDHAGRSPLHLAAASGYTWTIKQLLAVHAHLLDKVDKDGNTALHLAAENGQSRAVQHLLDRNASVKVMNDQGQTALGLAVEMQNAETASTFINNCRWHEIMNAKCGNLCVMGRMIQHLPEVAAVVLDKCHTTADAEDAKAENFYVRISTYY</sequence>
<dbReference type="InterPro" id="IPR036770">
    <property type="entry name" value="Ankyrin_rpt-contain_sf"/>
</dbReference>
<keyword evidence="6" id="KW-0325">Glycoprotein</keyword>
<feature type="repeat" description="ANK" evidence="8">
    <location>
        <begin position="53"/>
        <end position="85"/>
    </location>
</feature>
<evidence type="ECO:0000256" key="7">
    <source>
        <dbReference type="ARBA" id="ARBA00023303"/>
    </source>
</evidence>
<gene>
    <name evidence="10" type="primary">LOC106816877</name>
</gene>
<evidence type="ECO:0000256" key="5">
    <source>
        <dbReference type="ARBA" id="ARBA00023065"/>
    </source>
</evidence>
<keyword evidence="9" id="KW-1185">Reference proteome</keyword>
<keyword evidence="5" id="KW-0406">Ion transport</keyword>
<evidence type="ECO:0000256" key="6">
    <source>
        <dbReference type="ARBA" id="ARBA00023180"/>
    </source>
</evidence>
<dbReference type="Gene3D" id="1.25.40.20">
    <property type="entry name" value="Ankyrin repeat-containing domain"/>
    <property type="match status" value="3"/>
</dbReference>
<proteinExistence type="predicted"/>
<evidence type="ECO:0000313" key="10">
    <source>
        <dbReference type="RefSeq" id="XP_014677006.1"/>
    </source>
</evidence>
<dbReference type="PROSITE" id="PS50088">
    <property type="entry name" value="ANK_REPEAT"/>
    <property type="match status" value="7"/>
</dbReference>
<keyword evidence="7" id="KW-0407">Ion channel</keyword>
<feature type="repeat" description="ANK" evidence="8">
    <location>
        <begin position="163"/>
        <end position="195"/>
    </location>
</feature>
<organism evidence="9 10">
    <name type="scientific">Priapulus caudatus</name>
    <name type="common">Priapulid worm</name>
    <dbReference type="NCBI Taxonomy" id="37621"/>
    <lineage>
        <taxon>Eukaryota</taxon>
        <taxon>Metazoa</taxon>
        <taxon>Ecdysozoa</taxon>
        <taxon>Scalidophora</taxon>
        <taxon>Priapulida</taxon>
        <taxon>Priapulimorpha</taxon>
        <taxon>Priapulimorphida</taxon>
        <taxon>Priapulidae</taxon>
        <taxon>Priapulus</taxon>
    </lineage>
</organism>
<dbReference type="Pfam" id="PF12796">
    <property type="entry name" value="Ank_2"/>
    <property type="match status" value="2"/>
</dbReference>
<name>A0ABM1EXT5_PRICU</name>
<keyword evidence="2" id="KW-0716">Sensory transduction</keyword>
<feature type="repeat" description="ANK" evidence="8">
    <location>
        <begin position="265"/>
        <end position="297"/>
    </location>
</feature>
<dbReference type="PANTHER" id="PTHR47143">
    <property type="entry name" value="TRANSIENT RECEPTOR POTENTIAL CATION CHANNEL PROTEIN PAINLESS"/>
    <property type="match status" value="1"/>
</dbReference>
<evidence type="ECO:0000256" key="2">
    <source>
        <dbReference type="ARBA" id="ARBA00022606"/>
    </source>
</evidence>
<feature type="repeat" description="ANK" evidence="8">
    <location>
        <begin position="20"/>
        <end position="52"/>
    </location>
</feature>
<evidence type="ECO:0000313" key="9">
    <source>
        <dbReference type="Proteomes" id="UP000695022"/>
    </source>
</evidence>
<feature type="repeat" description="ANK" evidence="8">
    <location>
        <begin position="231"/>
        <end position="252"/>
    </location>
</feature>
<dbReference type="SUPFAM" id="SSF48403">
    <property type="entry name" value="Ankyrin repeat"/>
    <property type="match status" value="1"/>
</dbReference>
<dbReference type="Pfam" id="PF00023">
    <property type="entry name" value="Ank"/>
    <property type="match status" value="1"/>
</dbReference>
<evidence type="ECO:0000256" key="4">
    <source>
        <dbReference type="ARBA" id="ARBA00023043"/>
    </source>
</evidence>
<keyword evidence="4 8" id="KW-0040">ANK repeat</keyword>
<evidence type="ECO:0000256" key="3">
    <source>
        <dbReference type="ARBA" id="ARBA00022737"/>
    </source>
</evidence>
<dbReference type="PROSITE" id="PS50297">
    <property type="entry name" value="ANK_REP_REGION"/>
    <property type="match status" value="5"/>
</dbReference>
<feature type="repeat" description="ANK" evidence="8">
    <location>
        <begin position="199"/>
        <end position="231"/>
    </location>
</feature>
<dbReference type="RefSeq" id="XP_014677006.1">
    <property type="nucleotide sequence ID" value="XM_014821520.1"/>
</dbReference>
<dbReference type="Pfam" id="PF13857">
    <property type="entry name" value="Ank_5"/>
    <property type="match status" value="1"/>
</dbReference>
<keyword evidence="1" id="KW-0813">Transport</keyword>
<protein>
    <submittedName>
        <fullName evidence="10">Transient receptor potential cation channel subfamily A member 1-like</fullName>
    </submittedName>
</protein>
<dbReference type="SMART" id="SM00248">
    <property type="entry name" value="ANK"/>
    <property type="match status" value="9"/>
</dbReference>
<feature type="repeat" description="ANK" evidence="8">
    <location>
        <begin position="130"/>
        <end position="162"/>
    </location>
</feature>
<dbReference type="PRINTS" id="PR01415">
    <property type="entry name" value="ANKYRIN"/>
</dbReference>
<dbReference type="Proteomes" id="UP000695022">
    <property type="component" value="Unplaced"/>
</dbReference>
<evidence type="ECO:0000256" key="1">
    <source>
        <dbReference type="ARBA" id="ARBA00022448"/>
    </source>
</evidence>
<keyword evidence="3" id="KW-0677">Repeat</keyword>